<keyword evidence="2" id="KW-0472">Membrane</keyword>
<gene>
    <name evidence="3" type="ORF">JAO74_17640</name>
</gene>
<feature type="compositionally biased region" description="Basic and acidic residues" evidence="1">
    <location>
        <begin position="62"/>
        <end position="73"/>
    </location>
</feature>
<keyword evidence="2" id="KW-1133">Transmembrane helix</keyword>
<protein>
    <submittedName>
        <fullName evidence="3">Uncharacterized protein</fullName>
    </submittedName>
</protein>
<feature type="region of interest" description="Disordered" evidence="1">
    <location>
        <begin position="62"/>
        <end position="92"/>
    </location>
</feature>
<dbReference type="EMBL" id="JAELXS010000017">
    <property type="protein sequence ID" value="MBJ6123605.1"/>
    <property type="molecule type" value="Genomic_DNA"/>
</dbReference>
<accession>A0ABS0XV46</accession>
<proteinExistence type="predicted"/>
<comment type="caution">
    <text evidence="3">The sequence shown here is derived from an EMBL/GenBank/DDBJ whole genome shotgun (WGS) entry which is preliminary data.</text>
</comment>
<evidence type="ECO:0000256" key="1">
    <source>
        <dbReference type="SAM" id="MobiDB-lite"/>
    </source>
</evidence>
<organism evidence="3 4">
    <name type="scientific">Sphingomonas mollis</name>
    <dbReference type="NCBI Taxonomy" id="2795726"/>
    <lineage>
        <taxon>Bacteria</taxon>
        <taxon>Pseudomonadati</taxon>
        <taxon>Pseudomonadota</taxon>
        <taxon>Alphaproteobacteria</taxon>
        <taxon>Sphingomonadales</taxon>
        <taxon>Sphingomonadaceae</taxon>
        <taxon>Sphingomonas</taxon>
    </lineage>
</organism>
<evidence type="ECO:0000313" key="4">
    <source>
        <dbReference type="Proteomes" id="UP000640426"/>
    </source>
</evidence>
<reference evidence="4" key="1">
    <citation type="submission" date="2020-12" db="EMBL/GenBank/DDBJ databases">
        <title>Hymenobacter sp.</title>
        <authorList>
            <person name="Kim M.K."/>
        </authorList>
    </citation>
    <scope>NUCLEOTIDE SEQUENCE [LARGE SCALE GENOMIC DNA]</scope>
    <source>
        <strain evidence="4">BT553</strain>
    </source>
</reference>
<feature type="compositionally biased region" description="Basic and acidic residues" evidence="1">
    <location>
        <begin position="83"/>
        <end position="92"/>
    </location>
</feature>
<feature type="transmembrane region" description="Helical" evidence="2">
    <location>
        <begin position="12"/>
        <end position="36"/>
    </location>
</feature>
<evidence type="ECO:0000313" key="3">
    <source>
        <dbReference type="EMBL" id="MBJ6123605.1"/>
    </source>
</evidence>
<keyword evidence="2" id="KW-0812">Transmembrane</keyword>
<dbReference type="Proteomes" id="UP000640426">
    <property type="component" value="Unassembled WGS sequence"/>
</dbReference>
<dbReference type="RefSeq" id="WP_199041370.1">
    <property type="nucleotide sequence ID" value="NZ_JAELXS010000017.1"/>
</dbReference>
<keyword evidence="4" id="KW-1185">Reference proteome</keyword>
<sequence length="92" mass="10427">MIDRLRRTLLGATRVISVALTIGEILFWSLMAVLVLSMDRTMMDAVGLLLVAILIGRLGLARDRRGSAEREQESWPLNRRLPHGRDAWHQHG</sequence>
<evidence type="ECO:0000256" key="2">
    <source>
        <dbReference type="SAM" id="Phobius"/>
    </source>
</evidence>
<name>A0ABS0XV46_9SPHN</name>
<feature type="transmembrane region" description="Helical" evidence="2">
    <location>
        <begin position="42"/>
        <end position="60"/>
    </location>
</feature>